<feature type="region of interest" description="Disordered" evidence="8">
    <location>
        <begin position="492"/>
        <end position="591"/>
    </location>
</feature>
<protein>
    <recommendedName>
        <fullName evidence="7">Structure-specific endonuclease subunit SLX4</fullName>
    </recommendedName>
</protein>
<feature type="domain" description="BTB" evidence="9">
    <location>
        <begin position="626"/>
        <end position="692"/>
    </location>
</feature>
<keyword evidence="5" id="KW-0234">DNA repair</keyword>
<sequence length="1577" mass="175137">MLLIYYYSPNSSAICSGLSVSWHLLGALSLLASPHGSHSKREVSSRDIDNTSRDIILEKDKETGLKVTHTLSKKRVPAVDDVDADLSKEVKSKVSTNDTLIATSNKDVSKSDTAAENAAHNLRGMSTSVSRLSEKNNSATISSCKETKINCEDDILGECFETVSTKNKVETWLSCGSINPCSEGESSVFDVSRTAFEVSSSVGKSSNMQGSVKCPEGRLESEFFKSPEDMPQDQDAAQLCPLCWKKLDRHQANTGHLKSCAAKHNVTTRQLLDALELQRRQAAEMRALGLPGVTVTKKSTATRKGPATDVNLQLALALSASLQEAEEREEDVLVETGLDKSDLGQQVVQRQMSLLEKFGFTNSRPPVPTTAGRQRTGDSKNRQRSYALLTRTQEERERLITEKVAIILMGEEDSDANTSSGPAVTRGWQNSGDVVSDLLRKWRDLDNTLWEMSRKCTPEVTREVYYVASLTGQISPCKVDPGAQLKHLSQIHGRLRTPGKHPRCKTPENTSKSLDRDCLSSELDLSPSNDRKDSKTSKELKMTPQIISSNSSNTPENSKTLAWPQGSSTEPQRNSRTSNLQETPKCSKSRSLRFKEKLPSINQASSHFSESFTQDWRCILNKQPMSDVMIYVENKQEIPAHKLVFYVRCPAILYDLVKEGTDKGGVEILSWSEVPYNAAITLLEYLYCGTVDKILRLGEEVVALRHLAEKYQVDEVLEYIQVVNKVRSKMSISATENPTFTKASVEMIKSPLRHRNVTHRKKRVKDEVSSDSSCSLAGSASSAERNIYKLGGKREDKSSVNVSTIPRRNGVTSDKSSCDRNADEINAWRKSGWMSPDLFGDEVTTVKDFDVNCDVVADTASQESRNSIDYLLSMLDKPTPPDPQRIPGEYMKQSECSISPARSVEEADQTVKTQQHISADKQNSLLEPDKKHENNFPEFSQSQIAETKRKYSDIETTSKTRSPVKKICLETEKSEEKETNPFLEDIPTFDLTQSSSDSEDYSLHLSQNYLTKKSNSLEKSADDFINSKDFNAPQINTSQNEMIQNNISTERNLTIGQKENGVDISKAFPQAEDEQSDQESVKSSFRSAEGYINNVWDGFDDLGEFPNISFHSSPVHNFSETNDKVKSPSPRSRGSLDIKTGNSTYCKSRSLMDTDSLNSKSHLNNLRTSLSQNDNFSIKRDQHVSPSSVKILSQEKITQRKTSSSPGSGSSRASSGIGGMKDRSSLHNRLKKTPFQSLSQPSVPKTPNEYDHLLEDSFGENLNSSALWKADRGTLSLDGSPRRVRDGITSPPDGAASKCVTPEELIRRVTDKITPLADYSAMKTPLLKVTTSDSPLIGAVVVSGRDITENPHARELFKYGLKPLKRKQAKQILRHIYNELHPWVPASGGNKATSPFKAPGPDTKVPRSPSKNHSKGGGPRRNTAPRSEFVSDGDSGEHSLSDSEALPSSQNSSSCASSDGCVVEEMISEELDSVNEFAPGTSQKDFRSSVHRYITTNTELYEKILRYEPVWLEELTKELKSQGLKFNSNQLMDYLDEQCITFRTAQGQRNRAKKKAARQKPRESKPSSRGRRKVKPS</sequence>
<dbReference type="CDD" id="cd22999">
    <property type="entry name" value="SAP_SLX4"/>
    <property type="match status" value="1"/>
</dbReference>
<keyword evidence="3" id="KW-0227">DNA damage</keyword>
<dbReference type="InterPro" id="IPR000210">
    <property type="entry name" value="BTB/POZ_dom"/>
</dbReference>
<feature type="compositionally biased region" description="Low complexity" evidence="8">
    <location>
        <begin position="1203"/>
        <end position="1215"/>
    </location>
</feature>
<dbReference type="InterPro" id="IPR003903">
    <property type="entry name" value="UIM_dom"/>
</dbReference>
<dbReference type="PANTHER" id="PTHR21541:SF3">
    <property type="entry name" value="STRUCTURE-SPECIFIC ENDONUCLEASE SUBUNIT SLX4"/>
    <property type="match status" value="1"/>
</dbReference>
<feature type="compositionally biased region" description="Basic residues" evidence="8">
    <location>
        <begin position="493"/>
        <end position="504"/>
    </location>
</feature>
<dbReference type="Pfam" id="PF09494">
    <property type="entry name" value="Slx4"/>
    <property type="match status" value="1"/>
</dbReference>
<dbReference type="Gene3D" id="3.30.710.10">
    <property type="entry name" value="Potassium Channel Kv1.1, Chain A"/>
    <property type="match status" value="1"/>
</dbReference>
<name>A0A7R9B0Z1_TIMSH</name>
<evidence type="ECO:0000256" key="8">
    <source>
        <dbReference type="SAM" id="MobiDB-lite"/>
    </source>
</evidence>
<feature type="compositionally biased region" description="Polar residues" evidence="8">
    <location>
        <begin position="545"/>
        <end position="586"/>
    </location>
</feature>
<dbReference type="PROSITE" id="PS50097">
    <property type="entry name" value="BTB"/>
    <property type="match status" value="1"/>
</dbReference>
<dbReference type="Pfam" id="PF00651">
    <property type="entry name" value="BTB"/>
    <property type="match status" value="1"/>
</dbReference>
<proteinExistence type="inferred from homology"/>
<dbReference type="PROSITE" id="PS50330">
    <property type="entry name" value="UIM"/>
    <property type="match status" value="1"/>
</dbReference>
<evidence type="ECO:0000256" key="5">
    <source>
        <dbReference type="ARBA" id="ARBA00023204"/>
    </source>
</evidence>
<dbReference type="EMBL" id="OC004288">
    <property type="protein sequence ID" value="CAD7264310.1"/>
    <property type="molecule type" value="Genomic_DNA"/>
</dbReference>
<evidence type="ECO:0000259" key="9">
    <source>
        <dbReference type="PROSITE" id="PS50097"/>
    </source>
</evidence>
<evidence type="ECO:0000313" key="10">
    <source>
        <dbReference type="EMBL" id="CAD7264310.1"/>
    </source>
</evidence>
<gene>
    <name evidence="10" type="ORF">TSIB3V08_LOCUS8364</name>
</gene>
<dbReference type="GO" id="GO:0006281">
    <property type="term" value="P:DNA repair"/>
    <property type="evidence" value="ECO:0007669"/>
    <property type="project" value="UniProtKB-KW"/>
</dbReference>
<comment type="subcellular location">
    <subcellularLocation>
        <location evidence="1">Nucleus</location>
    </subcellularLocation>
</comment>
<evidence type="ECO:0000256" key="6">
    <source>
        <dbReference type="ARBA" id="ARBA00023242"/>
    </source>
</evidence>
<feature type="compositionally biased region" description="Basic residues" evidence="8">
    <location>
        <begin position="1568"/>
        <end position="1577"/>
    </location>
</feature>
<accession>A0A7R9B0Z1</accession>
<dbReference type="GO" id="GO:0033557">
    <property type="term" value="C:Slx1-Slx4 complex"/>
    <property type="evidence" value="ECO:0007669"/>
    <property type="project" value="InterPro"/>
</dbReference>
<reference evidence="10" key="1">
    <citation type="submission" date="2020-11" db="EMBL/GenBank/DDBJ databases">
        <authorList>
            <person name="Tran Van P."/>
        </authorList>
    </citation>
    <scope>NUCLEOTIDE SEQUENCE</scope>
</reference>
<evidence type="ECO:0000256" key="1">
    <source>
        <dbReference type="ARBA" id="ARBA00004123"/>
    </source>
</evidence>
<organism evidence="10">
    <name type="scientific">Timema shepardi</name>
    <name type="common">Walking stick</name>
    <dbReference type="NCBI Taxonomy" id="629360"/>
    <lineage>
        <taxon>Eukaryota</taxon>
        <taxon>Metazoa</taxon>
        <taxon>Ecdysozoa</taxon>
        <taxon>Arthropoda</taxon>
        <taxon>Hexapoda</taxon>
        <taxon>Insecta</taxon>
        <taxon>Pterygota</taxon>
        <taxon>Neoptera</taxon>
        <taxon>Polyneoptera</taxon>
        <taxon>Phasmatodea</taxon>
        <taxon>Timematodea</taxon>
        <taxon>Timematoidea</taxon>
        <taxon>Timematidae</taxon>
        <taxon>Timema</taxon>
    </lineage>
</organism>
<feature type="compositionally biased region" description="Basic and acidic residues" evidence="8">
    <location>
        <begin position="529"/>
        <end position="541"/>
    </location>
</feature>
<feature type="region of interest" description="Disordered" evidence="8">
    <location>
        <begin position="1177"/>
        <end position="1224"/>
    </location>
</feature>
<evidence type="ECO:0000256" key="3">
    <source>
        <dbReference type="ARBA" id="ARBA00022763"/>
    </source>
</evidence>
<feature type="region of interest" description="Disordered" evidence="8">
    <location>
        <begin position="1388"/>
        <end position="1457"/>
    </location>
</feature>
<dbReference type="PANTHER" id="PTHR21541">
    <property type="entry name" value="BTB POZ DOMAIN CONTAINING 12"/>
    <property type="match status" value="1"/>
</dbReference>
<evidence type="ECO:0000256" key="4">
    <source>
        <dbReference type="ARBA" id="ARBA00023172"/>
    </source>
</evidence>
<evidence type="ECO:0000256" key="7">
    <source>
        <dbReference type="ARBA" id="ARBA00029496"/>
    </source>
</evidence>
<dbReference type="GO" id="GO:0000712">
    <property type="term" value="P:resolution of meiotic recombination intermediates"/>
    <property type="evidence" value="ECO:0007669"/>
    <property type="project" value="TreeGrafter"/>
</dbReference>
<dbReference type="GO" id="GO:0006260">
    <property type="term" value="P:DNA replication"/>
    <property type="evidence" value="ECO:0007669"/>
    <property type="project" value="InterPro"/>
</dbReference>
<keyword evidence="6" id="KW-0539">Nucleus</keyword>
<keyword evidence="4" id="KW-0233">DNA recombination</keyword>
<feature type="region of interest" description="Disordered" evidence="8">
    <location>
        <begin position="1278"/>
        <end position="1298"/>
    </location>
</feature>
<dbReference type="InterPro" id="IPR011333">
    <property type="entry name" value="SKP1/BTB/POZ_sf"/>
</dbReference>
<feature type="compositionally biased region" description="Basic residues" evidence="8">
    <location>
        <begin position="1550"/>
        <end position="1559"/>
    </location>
</feature>
<feature type="region of interest" description="Disordered" evidence="8">
    <location>
        <begin position="359"/>
        <end position="385"/>
    </location>
</feature>
<evidence type="ECO:0000256" key="2">
    <source>
        <dbReference type="ARBA" id="ARBA00006661"/>
    </source>
</evidence>
<feature type="compositionally biased region" description="Low complexity" evidence="8">
    <location>
        <begin position="1448"/>
        <end position="1457"/>
    </location>
</feature>
<comment type="similarity">
    <text evidence="2">Belongs to the SLX4 family.</text>
</comment>
<feature type="region of interest" description="Disordered" evidence="8">
    <location>
        <begin position="1546"/>
        <end position="1577"/>
    </location>
</feature>
<dbReference type="InterPro" id="IPR018574">
    <property type="entry name" value="Structure-sp_endonuc_su_Slx4"/>
</dbReference>
<feature type="region of interest" description="Disordered" evidence="8">
    <location>
        <begin position="1113"/>
        <end position="1143"/>
    </location>
</feature>
<dbReference type="SUPFAM" id="SSF54695">
    <property type="entry name" value="POZ domain"/>
    <property type="match status" value="1"/>
</dbReference>